<evidence type="ECO:0000313" key="10">
    <source>
        <dbReference type="EMBL" id="PIC39709.1"/>
    </source>
</evidence>
<evidence type="ECO:0000256" key="3">
    <source>
        <dbReference type="ARBA" id="ARBA00023125"/>
    </source>
</evidence>
<feature type="domain" description="BZIP" evidence="9">
    <location>
        <begin position="69"/>
        <end position="132"/>
    </location>
</feature>
<dbReference type="GO" id="GO:0005634">
    <property type="term" value="C:nucleus"/>
    <property type="evidence" value="ECO:0007669"/>
    <property type="project" value="TreeGrafter"/>
</dbReference>
<feature type="coiled-coil region" evidence="7">
    <location>
        <begin position="94"/>
        <end position="135"/>
    </location>
</feature>
<dbReference type="PROSITE" id="PS50217">
    <property type="entry name" value="BZIP"/>
    <property type="match status" value="1"/>
</dbReference>
<keyword evidence="3" id="KW-0238">DNA-binding</keyword>
<dbReference type="GO" id="GO:0000981">
    <property type="term" value="F:DNA-binding transcription factor activity, RNA polymerase II-specific"/>
    <property type="evidence" value="ECO:0007669"/>
    <property type="project" value="TreeGrafter"/>
</dbReference>
<sequence>MSNYPKRIYVLPARQPRVTSTYQNVAPPPVMRAPKRAIPTEQIVAELLGDDMGPSGPRKRERLNHLTQEEKMDRRKLKNRVAAQNARDKKKERSGKIEEVMRKLVEENNRLRAENEKLRRQNEKFQAQQRQIVNEQVMYQNENIVSNTSDSTIYSNVAYEEEVVGDVEEDVVVSGGVMEYGEDQRAFESAEFINAPQQRDKANRFSTSNSTTNTNVNTTFQHQRRSDSKKVPVNSFLTLISLLSNHMDPKMSASTESLNTFNPSGEFDRFVADYIEEGGDCSSSSAASGSPSQTRETFSPCASLTMSPSMSCNSSNNDWNDDFFLPNDSYETSTQTTIEEDPLLTDPGNWNFENFDEDSIDLNFFNSA</sequence>
<evidence type="ECO:0000256" key="6">
    <source>
        <dbReference type="ARBA" id="ARBA00040165"/>
    </source>
</evidence>
<accession>A0A2G5UJL6</accession>
<feature type="compositionally biased region" description="Low complexity" evidence="8">
    <location>
        <begin position="282"/>
        <end position="292"/>
    </location>
</feature>
<evidence type="ECO:0000256" key="1">
    <source>
        <dbReference type="ARBA" id="ARBA00022843"/>
    </source>
</evidence>
<dbReference type="GO" id="GO:0000977">
    <property type="term" value="F:RNA polymerase II transcription regulatory region sequence-specific DNA binding"/>
    <property type="evidence" value="ECO:0007669"/>
    <property type="project" value="TreeGrafter"/>
</dbReference>
<dbReference type="InterPro" id="IPR046347">
    <property type="entry name" value="bZIP_sf"/>
</dbReference>
<evidence type="ECO:0000313" key="11">
    <source>
        <dbReference type="Proteomes" id="UP000230233"/>
    </source>
</evidence>
<dbReference type="SMART" id="SM00338">
    <property type="entry name" value="BRLZ"/>
    <property type="match status" value="1"/>
</dbReference>
<proteinExistence type="predicted"/>
<keyword evidence="2" id="KW-0805">Transcription regulation</keyword>
<keyword evidence="1" id="KW-0832">Ubl conjugation</keyword>
<protein>
    <recommendedName>
        <fullName evidence="6">X-box-binding protein 1</fullName>
    </recommendedName>
</protein>
<gene>
    <name evidence="10" type="primary">Cni-xbp-1</name>
    <name evidence="10" type="synonym">Cnig_chr_III.g11309</name>
    <name evidence="10" type="ORF">B9Z55_011309</name>
</gene>
<dbReference type="PROSITE" id="PS00036">
    <property type="entry name" value="BZIP_BASIC"/>
    <property type="match status" value="1"/>
</dbReference>
<dbReference type="InterPro" id="IPR052470">
    <property type="entry name" value="ER_Stress-Reg_TF"/>
</dbReference>
<dbReference type="STRING" id="1611254.A0A2G5UJL6"/>
<dbReference type="AlphaFoldDB" id="A0A2G5UJL6"/>
<dbReference type="OrthoDB" id="20960at2759"/>
<evidence type="ECO:0000259" key="9">
    <source>
        <dbReference type="PROSITE" id="PS50217"/>
    </source>
</evidence>
<dbReference type="PANTHER" id="PTHR46542:SF1">
    <property type="entry name" value="X-BOX BINDING PROTEIN 1"/>
    <property type="match status" value="1"/>
</dbReference>
<feature type="region of interest" description="Disordered" evidence="8">
    <location>
        <begin position="281"/>
        <end position="300"/>
    </location>
</feature>
<evidence type="ECO:0000256" key="8">
    <source>
        <dbReference type="SAM" id="MobiDB-lite"/>
    </source>
</evidence>
<dbReference type="InterPro" id="IPR004827">
    <property type="entry name" value="bZIP"/>
</dbReference>
<evidence type="ECO:0000256" key="2">
    <source>
        <dbReference type="ARBA" id="ARBA00023015"/>
    </source>
</evidence>
<name>A0A2G5UJL6_9PELO</name>
<dbReference type="PANTHER" id="PTHR46542">
    <property type="entry name" value="X-BOX BINDING PROTEIN 1"/>
    <property type="match status" value="1"/>
</dbReference>
<evidence type="ECO:0000256" key="7">
    <source>
        <dbReference type="SAM" id="Coils"/>
    </source>
</evidence>
<dbReference type="SUPFAM" id="SSF57959">
    <property type="entry name" value="Leucine zipper domain"/>
    <property type="match status" value="1"/>
</dbReference>
<keyword evidence="4" id="KW-0804">Transcription</keyword>
<dbReference type="Pfam" id="PF07716">
    <property type="entry name" value="bZIP_2"/>
    <property type="match status" value="1"/>
</dbReference>
<keyword evidence="11" id="KW-1185">Reference proteome</keyword>
<feature type="compositionally biased region" description="Low complexity" evidence="8">
    <location>
        <begin position="206"/>
        <end position="219"/>
    </location>
</feature>
<keyword evidence="5" id="KW-0539">Nucleus</keyword>
<dbReference type="EMBL" id="PDUG01000003">
    <property type="protein sequence ID" value="PIC39709.1"/>
    <property type="molecule type" value="Genomic_DNA"/>
</dbReference>
<evidence type="ECO:0000256" key="4">
    <source>
        <dbReference type="ARBA" id="ARBA00023163"/>
    </source>
</evidence>
<evidence type="ECO:0000256" key="5">
    <source>
        <dbReference type="ARBA" id="ARBA00023242"/>
    </source>
</evidence>
<dbReference type="Gene3D" id="1.20.5.170">
    <property type="match status" value="1"/>
</dbReference>
<feature type="region of interest" description="Disordered" evidence="8">
    <location>
        <begin position="199"/>
        <end position="227"/>
    </location>
</feature>
<organism evidence="10 11">
    <name type="scientific">Caenorhabditis nigoni</name>
    <dbReference type="NCBI Taxonomy" id="1611254"/>
    <lineage>
        <taxon>Eukaryota</taxon>
        <taxon>Metazoa</taxon>
        <taxon>Ecdysozoa</taxon>
        <taxon>Nematoda</taxon>
        <taxon>Chromadorea</taxon>
        <taxon>Rhabditida</taxon>
        <taxon>Rhabditina</taxon>
        <taxon>Rhabditomorpha</taxon>
        <taxon>Rhabditoidea</taxon>
        <taxon>Rhabditidae</taxon>
        <taxon>Peloderinae</taxon>
        <taxon>Caenorhabditis</taxon>
    </lineage>
</organism>
<dbReference type="Proteomes" id="UP000230233">
    <property type="component" value="Chromosome III"/>
</dbReference>
<dbReference type="CDD" id="cd14691">
    <property type="entry name" value="bZIP_XBP1"/>
    <property type="match status" value="1"/>
</dbReference>
<reference evidence="11" key="1">
    <citation type="submission" date="2017-10" db="EMBL/GenBank/DDBJ databases">
        <title>Rapid genome shrinkage in a self-fertile nematode reveals novel sperm competition proteins.</title>
        <authorList>
            <person name="Yin D."/>
            <person name="Schwarz E.M."/>
            <person name="Thomas C.G."/>
            <person name="Felde R.L."/>
            <person name="Korf I.F."/>
            <person name="Cutter A.D."/>
            <person name="Schartner C.M."/>
            <person name="Ralston E.J."/>
            <person name="Meyer B.J."/>
            <person name="Haag E.S."/>
        </authorList>
    </citation>
    <scope>NUCLEOTIDE SEQUENCE [LARGE SCALE GENOMIC DNA]</scope>
    <source>
        <strain evidence="11">JU1422</strain>
    </source>
</reference>
<keyword evidence="7" id="KW-0175">Coiled coil</keyword>
<comment type="caution">
    <text evidence="10">The sequence shown here is derived from an EMBL/GenBank/DDBJ whole genome shotgun (WGS) entry which is preliminary data.</text>
</comment>